<keyword evidence="6" id="KW-1185">Reference proteome</keyword>
<dbReference type="InterPro" id="IPR001670">
    <property type="entry name" value="ADH_Fe/GldA"/>
</dbReference>
<feature type="domain" description="Alcohol dehydrogenase iron-type/glycerol dehydrogenase GldA" evidence="3">
    <location>
        <begin position="9"/>
        <end position="152"/>
    </location>
</feature>
<evidence type="ECO:0000256" key="1">
    <source>
        <dbReference type="ARBA" id="ARBA00023002"/>
    </source>
</evidence>
<dbReference type="Gene3D" id="1.20.1090.10">
    <property type="entry name" value="Dehydroquinate synthase-like - alpha domain"/>
    <property type="match status" value="1"/>
</dbReference>
<reference evidence="6" key="1">
    <citation type="journal article" date="2019" name="Int. J. Syst. Evol. Microbiol.">
        <title>The Global Catalogue of Microorganisms (GCM) 10K type strain sequencing project: providing services to taxonomists for standard genome sequencing and annotation.</title>
        <authorList>
            <consortium name="The Broad Institute Genomics Platform"/>
            <consortium name="The Broad Institute Genome Sequencing Center for Infectious Disease"/>
            <person name="Wu L."/>
            <person name="Ma J."/>
        </authorList>
    </citation>
    <scope>NUCLEOTIDE SEQUENCE [LARGE SCALE GENOMIC DNA]</scope>
    <source>
        <strain evidence="6">CGMCC 4.7093</strain>
    </source>
</reference>
<dbReference type="InterPro" id="IPR039697">
    <property type="entry name" value="Alcohol_dehydrogenase_Fe"/>
</dbReference>
<keyword evidence="2" id="KW-0520">NAD</keyword>
<dbReference type="EMBL" id="JBHSIV010000014">
    <property type="protein sequence ID" value="MFC5063543.1"/>
    <property type="molecule type" value="Genomic_DNA"/>
</dbReference>
<dbReference type="Pfam" id="PF25137">
    <property type="entry name" value="ADH_Fe_C"/>
    <property type="match status" value="1"/>
</dbReference>
<dbReference type="InterPro" id="IPR056798">
    <property type="entry name" value="ADH_Fe_C"/>
</dbReference>
<evidence type="ECO:0000313" key="5">
    <source>
        <dbReference type="EMBL" id="MFC5063543.1"/>
    </source>
</evidence>
<dbReference type="CDD" id="cd08177">
    <property type="entry name" value="MAR"/>
    <property type="match status" value="1"/>
</dbReference>
<evidence type="ECO:0000256" key="2">
    <source>
        <dbReference type="ARBA" id="ARBA00023027"/>
    </source>
</evidence>
<dbReference type="RefSeq" id="WP_378036889.1">
    <property type="nucleotide sequence ID" value="NZ_JBHSIV010000014.1"/>
</dbReference>
<dbReference type="PANTHER" id="PTHR11496">
    <property type="entry name" value="ALCOHOL DEHYDROGENASE"/>
    <property type="match status" value="1"/>
</dbReference>
<evidence type="ECO:0000259" key="4">
    <source>
        <dbReference type="Pfam" id="PF25137"/>
    </source>
</evidence>
<organism evidence="5 6">
    <name type="scientific">Actinomycetospora atypica</name>
    <dbReference type="NCBI Taxonomy" id="1290095"/>
    <lineage>
        <taxon>Bacteria</taxon>
        <taxon>Bacillati</taxon>
        <taxon>Actinomycetota</taxon>
        <taxon>Actinomycetes</taxon>
        <taxon>Pseudonocardiales</taxon>
        <taxon>Pseudonocardiaceae</taxon>
        <taxon>Actinomycetospora</taxon>
    </lineage>
</organism>
<feature type="domain" description="Fe-containing alcohol dehydrogenase-like C-terminal" evidence="4">
    <location>
        <begin position="164"/>
        <end position="343"/>
    </location>
</feature>
<dbReference type="Pfam" id="PF00465">
    <property type="entry name" value="Fe-ADH"/>
    <property type="match status" value="1"/>
</dbReference>
<protein>
    <submittedName>
        <fullName evidence="5">Maleylacetate reductase</fullName>
        <ecNumber evidence="5">1.3.1.32</ecNumber>
    </submittedName>
</protein>
<dbReference type="PANTHER" id="PTHR11496:SF83">
    <property type="entry name" value="HYDROXYACID-OXOACID TRANSHYDROGENASE, MITOCHONDRIAL"/>
    <property type="match status" value="1"/>
</dbReference>
<evidence type="ECO:0000259" key="3">
    <source>
        <dbReference type="Pfam" id="PF00465"/>
    </source>
</evidence>
<name>A0ABV9YQ83_9PSEU</name>
<dbReference type="GO" id="GO:0018506">
    <property type="term" value="F:maleylacetate reductase activity"/>
    <property type="evidence" value="ECO:0007669"/>
    <property type="project" value="UniProtKB-EC"/>
</dbReference>
<evidence type="ECO:0000313" key="6">
    <source>
        <dbReference type="Proteomes" id="UP001595947"/>
    </source>
</evidence>
<dbReference type="SUPFAM" id="SSF56796">
    <property type="entry name" value="Dehydroquinate synthase-like"/>
    <property type="match status" value="1"/>
</dbReference>
<dbReference type="InterPro" id="IPR034786">
    <property type="entry name" value="MAR"/>
</dbReference>
<dbReference type="Proteomes" id="UP001595947">
    <property type="component" value="Unassembled WGS sequence"/>
</dbReference>
<accession>A0ABV9YQ83</accession>
<keyword evidence="1 5" id="KW-0560">Oxidoreductase</keyword>
<sequence>MRFTELPRPARVLFGAGRFAELGDEAARLDVHRVVVVTTPGRKALGEQAAEYLGDRCAGVLADAVEHVPGEVADAGVARARELGADACVAVGGGSSIGLGKAIARDVRLPLLAVPSTYSGSEMTPVWGRTEDGVKTTGRDEAVRPAIVVYDPELTTSLPVRTSVTSAVNGLAHAVEALWAPDTTPVVRLEAAESARAIVDALPRVVSAPDDLDARADLLYGAWLAGAGLAVTTMGLHHRLAHVVGGGLDLPHAGTHTVLLPRVLAFTLPAVPDVAAVLADALGGDPVEVLTTMLARLGAPTTFADLGASAADLAAVAPRAVEPPPRHPRVPTVAEVRELLDAA</sequence>
<dbReference type="Gene3D" id="3.40.50.1970">
    <property type="match status" value="1"/>
</dbReference>
<dbReference type="EC" id="1.3.1.32" evidence="5"/>
<gene>
    <name evidence="5" type="ORF">ACFPBZ_15080</name>
</gene>
<proteinExistence type="predicted"/>
<comment type="caution">
    <text evidence="5">The sequence shown here is derived from an EMBL/GenBank/DDBJ whole genome shotgun (WGS) entry which is preliminary data.</text>
</comment>